<feature type="signal peptide" evidence="2">
    <location>
        <begin position="1"/>
        <end position="29"/>
    </location>
</feature>
<evidence type="ECO:0000256" key="1">
    <source>
        <dbReference type="SAM" id="MobiDB-lite"/>
    </source>
</evidence>
<evidence type="ECO:0000313" key="4">
    <source>
        <dbReference type="Proteomes" id="UP000239898"/>
    </source>
</evidence>
<feature type="region of interest" description="Disordered" evidence="1">
    <location>
        <begin position="26"/>
        <end position="108"/>
    </location>
</feature>
<feature type="compositionally biased region" description="Low complexity" evidence="1">
    <location>
        <begin position="26"/>
        <end position="46"/>
    </location>
</feature>
<proteinExistence type="predicted"/>
<reference evidence="3 4" key="1">
    <citation type="submission" date="2016-08" db="EMBL/GenBank/DDBJ databases">
        <title>Evolution of the type three secretion system and type three effector repertoires in Xanthomonas.</title>
        <authorList>
            <person name="Merda D."/>
            <person name="Briand M."/>
            <person name="Bosis E."/>
            <person name="Rousseau C."/>
            <person name="Portier P."/>
            <person name="Jacques M.-A."/>
            <person name="Fischer-Le Saux M."/>
        </authorList>
    </citation>
    <scope>NUCLEOTIDE SEQUENCE [LARGE SCALE GENOMIC DNA]</scope>
    <source>
        <strain evidence="3 4">CFBP 4691</strain>
    </source>
</reference>
<accession>A0A2S6ZGZ1</accession>
<keyword evidence="2" id="KW-0732">Signal</keyword>
<protein>
    <submittedName>
        <fullName evidence="3">Uncharacterized protein</fullName>
    </submittedName>
</protein>
<feature type="chain" id="PRO_5015745684" evidence="2">
    <location>
        <begin position="30"/>
        <end position="108"/>
    </location>
</feature>
<dbReference type="Proteomes" id="UP000239898">
    <property type="component" value="Unassembled WGS sequence"/>
</dbReference>
<keyword evidence="4" id="KW-1185">Reference proteome</keyword>
<comment type="caution">
    <text evidence="3">The sequence shown here is derived from an EMBL/GenBank/DDBJ whole genome shotgun (WGS) entry which is preliminary data.</text>
</comment>
<name>A0A2S6ZGZ1_9XANT</name>
<organism evidence="3 4">
    <name type="scientific">Xanthomonas theicola</name>
    <dbReference type="NCBI Taxonomy" id="56464"/>
    <lineage>
        <taxon>Bacteria</taxon>
        <taxon>Pseudomonadati</taxon>
        <taxon>Pseudomonadota</taxon>
        <taxon>Gammaproteobacteria</taxon>
        <taxon>Lysobacterales</taxon>
        <taxon>Lysobacteraceae</taxon>
        <taxon>Xanthomonas</taxon>
    </lineage>
</organism>
<sequence>MTTFPSTILRTAAIAAVLGLCACSQSAPSNPGTPAAAPNAAATGAAPPCPEGADCPSDAEWKKLQAARAKNMGGWGARTNEAAAPDPGSVQFSYGADKNQPAKAATSR</sequence>
<evidence type="ECO:0000313" key="3">
    <source>
        <dbReference type="EMBL" id="PPT91419.1"/>
    </source>
</evidence>
<evidence type="ECO:0000256" key="2">
    <source>
        <dbReference type="SAM" id="SignalP"/>
    </source>
</evidence>
<gene>
    <name evidence="3" type="ORF">XthCFBP4691_07785</name>
</gene>
<dbReference type="EMBL" id="MIGX01000027">
    <property type="protein sequence ID" value="PPT91419.1"/>
    <property type="molecule type" value="Genomic_DNA"/>
</dbReference>
<dbReference type="AlphaFoldDB" id="A0A2S6ZGZ1"/>